<evidence type="ECO:0008006" key="5">
    <source>
        <dbReference type="Google" id="ProtNLM"/>
    </source>
</evidence>
<evidence type="ECO:0000256" key="1">
    <source>
        <dbReference type="ARBA" id="ARBA00007381"/>
    </source>
</evidence>
<comment type="similarity">
    <text evidence="1">Belongs to the heat shock protein 70 family.</text>
</comment>
<dbReference type="SUPFAM" id="SSF100920">
    <property type="entry name" value="Heat shock protein 70kD (HSP70), peptide-binding domain"/>
    <property type="match status" value="1"/>
</dbReference>
<organism evidence="4">
    <name type="scientific">Leavenworthia alabamica</name>
    <name type="common">Alabama glade-cress</name>
    <dbReference type="NCBI Taxonomy" id="310722"/>
    <lineage>
        <taxon>Eukaryota</taxon>
        <taxon>Viridiplantae</taxon>
        <taxon>Streptophyta</taxon>
        <taxon>Embryophyta</taxon>
        <taxon>Tracheophyta</taxon>
        <taxon>Spermatophyta</taxon>
        <taxon>Magnoliopsida</taxon>
        <taxon>eudicotyledons</taxon>
        <taxon>Gunneridae</taxon>
        <taxon>Pentapetalae</taxon>
        <taxon>rosids</taxon>
        <taxon>malvids</taxon>
        <taxon>Brassicales</taxon>
        <taxon>Brassicaceae</taxon>
        <taxon>Cardamineae</taxon>
        <taxon>Leavenworthia</taxon>
    </lineage>
</organism>
<dbReference type="GO" id="GO:0140662">
    <property type="term" value="F:ATP-dependent protein folding chaperone"/>
    <property type="evidence" value="ECO:0007669"/>
    <property type="project" value="InterPro"/>
</dbReference>
<protein>
    <recommendedName>
        <fullName evidence="5">Heat shock protein 70</fullName>
    </recommendedName>
</protein>
<evidence type="ECO:0000256" key="2">
    <source>
        <dbReference type="ARBA" id="ARBA00022741"/>
    </source>
</evidence>
<dbReference type="Pfam" id="PF00012">
    <property type="entry name" value="HSP70"/>
    <property type="match status" value="3"/>
</dbReference>
<evidence type="ECO:0000313" key="4">
    <source>
        <dbReference type="EMBL" id="AWW15256.1"/>
    </source>
</evidence>
<dbReference type="GO" id="GO:0005524">
    <property type="term" value="F:ATP binding"/>
    <property type="evidence" value="ECO:0007669"/>
    <property type="project" value="UniProtKB-KW"/>
</dbReference>
<sequence length="386" mass="42992">MLIIKSKTPKVIENAEGTRTTPSAVAVNQKGELLVGTPAKRQATQKESKIVPYKIVKAPNGDAWVEANGQKFSPNQIGANVLTKMKETAEAYLGKTITKAVVTVPAYFNDAQRQATKDARKIAGLDVQRGSSTNLQLLQNHMKTASRMLESQLKKLMRAHEAVVMGAAILGGILRDDVKELLLLDVTPLSLGIETLGGIFTRFSPQLQTTRCKYESKFFRESVKWQLTTKDQATAKEQLITIRSSGGLSDDEIYRMVKEAELNSQKDQAKKQLIDIRNSADTTIYNVEKSLGEYREKIPAEIAENTCLRDPDHLFPLERVQVELNRRLKLNSKRRVVQESDVTNRLISTRSNVAVARFVVELLEKEAVKAESLVLTGEGDSEQISR</sequence>
<dbReference type="EMBL" id="MF572330">
    <property type="protein sequence ID" value="AWW15256.1"/>
    <property type="molecule type" value="Genomic_DNA"/>
</dbReference>
<dbReference type="InterPro" id="IPR043129">
    <property type="entry name" value="ATPase_NBD"/>
</dbReference>
<name>A0A2Z4HJM5_LEAAL</name>
<dbReference type="InterPro" id="IPR029047">
    <property type="entry name" value="HSP70_peptide-bd_sf"/>
</dbReference>
<dbReference type="Gene3D" id="3.30.420.40">
    <property type="match status" value="2"/>
</dbReference>
<dbReference type="SUPFAM" id="SSF53067">
    <property type="entry name" value="Actin-like ATPase domain"/>
    <property type="match status" value="1"/>
</dbReference>
<dbReference type="InterPro" id="IPR029048">
    <property type="entry name" value="HSP70_C_sf"/>
</dbReference>
<accession>A0A2Z4HJM5</accession>
<dbReference type="InterPro" id="IPR013126">
    <property type="entry name" value="Hsp_70_fam"/>
</dbReference>
<reference evidence="4" key="1">
    <citation type="submission" date="2017-07" db="EMBL/GenBank/DDBJ databases">
        <title>The Unusual S Locus of Leavenworthia is Composed of Two Sets of Paralogous Loci.</title>
        <authorList>
            <person name="Chantha S.-C."/>
            <person name="Herman A.C."/>
            <person name="Castric V."/>
            <person name="Vekemans X."/>
            <person name="Marande W."/>
            <person name="Schoen D.J."/>
        </authorList>
    </citation>
    <scope>NUCLEOTIDE SEQUENCE</scope>
    <source>
        <strain evidence="4">A2</strain>
    </source>
</reference>
<keyword evidence="2" id="KW-0547">Nucleotide-binding</keyword>
<dbReference type="FunFam" id="3.30.420.40:FF:000545">
    <property type="entry name" value="Endoplasmic reticulum chaperone BiP"/>
    <property type="match status" value="1"/>
</dbReference>
<proteinExistence type="inferred from homology"/>
<dbReference type="PRINTS" id="PR00301">
    <property type="entry name" value="HEATSHOCK70"/>
</dbReference>
<dbReference type="PANTHER" id="PTHR19375">
    <property type="entry name" value="HEAT SHOCK PROTEIN 70KDA"/>
    <property type="match status" value="1"/>
</dbReference>
<dbReference type="AlphaFoldDB" id="A0A2Z4HJM5"/>
<evidence type="ECO:0000256" key="3">
    <source>
        <dbReference type="ARBA" id="ARBA00022840"/>
    </source>
</evidence>
<dbReference type="Gene3D" id="1.20.1270.10">
    <property type="match status" value="1"/>
</dbReference>
<keyword evidence="3" id="KW-0067">ATP-binding</keyword>
<dbReference type="Gene3D" id="2.60.34.10">
    <property type="entry name" value="Substrate Binding Domain Of DNAk, Chain A, domain 1"/>
    <property type="match status" value="1"/>
</dbReference>